<protein>
    <recommendedName>
        <fullName evidence="2">DegT/DnrJ/EryC1/StrS aminotransferase family protein</fullName>
    </recommendedName>
</protein>
<dbReference type="SUPFAM" id="SSF53383">
    <property type="entry name" value="PLP-dependent transferases"/>
    <property type="match status" value="1"/>
</dbReference>
<evidence type="ECO:0008006" key="2">
    <source>
        <dbReference type="Google" id="ProtNLM"/>
    </source>
</evidence>
<dbReference type="InterPro" id="IPR000653">
    <property type="entry name" value="DegT/StrS_aminotransferase"/>
</dbReference>
<sequence>YKKKYGYITEDFPNAVNYGDQSISLPVHAKLSDEDIEYVCSTLIKTL</sequence>
<gene>
    <name evidence="1" type="ORF">METZ01_LOCUS451296</name>
</gene>
<name>A0A382ZSK4_9ZZZZ</name>
<evidence type="ECO:0000313" key="1">
    <source>
        <dbReference type="EMBL" id="SVD98442.1"/>
    </source>
</evidence>
<dbReference type="EMBL" id="UINC01186287">
    <property type="protein sequence ID" value="SVD98442.1"/>
    <property type="molecule type" value="Genomic_DNA"/>
</dbReference>
<dbReference type="InterPro" id="IPR015424">
    <property type="entry name" value="PyrdxlP-dep_Trfase"/>
</dbReference>
<dbReference type="InterPro" id="IPR015422">
    <property type="entry name" value="PyrdxlP-dep_Trfase_small"/>
</dbReference>
<dbReference type="Pfam" id="PF01041">
    <property type="entry name" value="DegT_DnrJ_EryC1"/>
    <property type="match status" value="1"/>
</dbReference>
<proteinExistence type="predicted"/>
<organism evidence="1">
    <name type="scientific">marine metagenome</name>
    <dbReference type="NCBI Taxonomy" id="408172"/>
    <lineage>
        <taxon>unclassified sequences</taxon>
        <taxon>metagenomes</taxon>
        <taxon>ecological metagenomes</taxon>
    </lineage>
</organism>
<reference evidence="1" key="1">
    <citation type="submission" date="2018-05" db="EMBL/GenBank/DDBJ databases">
        <authorList>
            <person name="Lanie J.A."/>
            <person name="Ng W.-L."/>
            <person name="Kazmierczak K.M."/>
            <person name="Andrzejewski T.M."/>
            <person name="Davidsen T.M."/>
            <person name="Wayne K.J."/>
            <person name="Tettelin H."/>
            <person name="Glass J.I."/>
            <person name="Rusch D."/>
            <person name="Podicherti R."/>
            <person name="Tsui H.-C.T."/>
            <person name="Winkler M.E."/>
        </authorList>
    </citation>
    <scope>NUCLEOTIDE SEQUENCE</scope>
</reference>
<dbReference type="AlphaFoldDB" id="A0A382ZSK4"/>
<accession>A0A382ZSK4</accession>
<dbReference type="Gene3D" id="3.90.1150.10">
    <property type="entry name" value="Aspartate Aminotransferase, domain 1"/>
    <property type="match status" value="1"/>
</dbReference>
<feature type="non-terminal residue" evidence="1">
    <location>
        <position position="1"/>
    </location>
</feature>